<name>A0AAW2VYB0_9LAMI</name>
<proteinExistence type="predicted"/>
<sequence length="183" mass="21101">MAVSLAPLPYQEGSVKETLYPLIYFYCARNLLVHSYRMQTNREKSKESPSASERRAYRTSYLDDIRIYCQATHSSIISVKNIMESYARASSQMINYNKSSMILSKNSADALKNTLPALLGLQREDQQERYLGLPSVVGHSKKGVFSYIRDRVWQRIQGWYEKNLSQAGKAVYNQSYKPYPCSR</sequence>
<accession>A0AAW2VYB0</accession>
<evidence type="ECO:0000313" key="1">
    <source>
        <dbReference type="EMBL" id="KAL0434338.1"/>
    </source>
</evidence>
<dbReference type="PANTHER" id="PTHR33116:SF86">
    <property type="entry name" value="REVERSE TRANSCRIPTASE DOMAIN-CONTAINING PROTEIN"/>
    <property type="match status" value="1"/>
</dbReference>
<dbReference type="EMBL" id="JACGWN010000009">
    <property type="protein sequence ID" value="KAL0434338.1"/>
    <property type="molecule type" value="Genomic_DNA"/>
</dbReference>
<reference evidence="1" key="2">
    <citation type="journal article" date="2024" name="Plant">
        <title>Genomic evolution and insights into agronomic trait innovations of Sesamum species.</title>
        <authorList>
            <person name="Miao H."/>
            <person name="Wang L."/>
            <person name="Qu L."/>
            <person name="Liu H."/>
            <person name="Sun Y."/>
            <person name="Le M."/>
            <person name="Wang Q."/>
            <person name="Wei S."/>
            <person name="Zheng Y."/>
            <person name="Lin W."/>
            <person name="Duan Y."/>
            <person name="Cao H."/>
            <person name="Xiong S."/>
            <person name="Wang X."/>
            <person name="Wei L."/>
            <person name="Li C."/>
            <person name="Ma Q."/>
            <person name="Ju M."/>
            <person name="Zhao R."/>
            <person name="Li G."/>
            <person name="Mu C."/>
            <person name="Tian Q."/>
            <person name="Mei H."/>
            <person name="Zhang T."/>
            <person name="Gao T."/>
            <person name="Zhang H."/>
        </authorList>
    </citation>
    <scope>NUCLEOTIDE SEQUENCE</scope>
    <source>
        <strain evidence="1">KEN1</strain>
    </source>
</reference>
<comment type="caution">
    <text evidence="1">The sequence shown here is derived from an EMBL/GenBank/DDBJ whole genome shotgun (WGS) entry which is preliminary data.</text>
</comment>
<protein>
    <recommendedName>
        <fullName evidence="2">Reverse transcriptase</fullName>
    </recommendedName>
</protein>
<dbReference type="AlphaFoldDB" id="A0AAW2VYB0"/>
<evidence type="ECO:0008006" key="2">
    <source>
        <dbReference type="Google" id="ProtNLM"/>
    </source>
</evidence>
<organism evidence="1">
    <name type="scientific">Sesamum latifolium</name>
    <dbReference type="NCBI Taxonomy" id="2727402"/>
    <lineage>
        <taxon>Eukaryota</taxon>
        <taxon>Viridiplantae</taxon>
        <taxon>Streptophyta</taxon>
        <taxon>Embryophyta</taxon>
        <taxon>Tracheophyta</taxon>
        <taxon>Spermatophyta</taxon>
        <taxon>Magnoliopsida</taxon>
        <taxon>eudicotyledons</taxon>
        <taxon>Gunneridae</taxon>
        <taxon>Pentapetalae</taxon>
        <taxon>asterids</taxon>
        <taxon>lamiids</taxon>
        <taxon>Lamiales</taxon>
        <taxon>Pedaliaceae</taxon>
        <taxon>Sesamum</taxon>
    </lineage>
</organism>
<dbReference type="PANTHER" id="PTHR33116">
    <property type="entry name" value="REVERSE TRANSCRIPTASE ZINC-BINDING DOMAIN-CONTAINING PROTEIN-RELATED-RELATED"/>
    <property type="match status" value="1"/>
</dbReference>
<gene>
    <name evidence="1" type="ORF">Slati_2768100</name>
</gene>
<reference evidence="1" key="1">
    <citation type="submission" date="2020-06" db="EMBL/GenBank/DDBJ databases">
        <authorList>
            <person name="Li T."/>
            <person name="Hu X."/>
            <person name="Zhang T."/>
            <person name="Song X."/>
            <person name="Zhang H."/>
            <person name="Dai N."/>
            <person name="Sheng W."/>
            <person name="Hou X."/>
            <person name="Wei L."/>
        </authorList>
    </citation>
    <scope>NUCLEOTIDE SEQUENCE</scope>
    <source>
        <strain evidence="1">KEN1</strain>
        <tissue evidence="1">Leaf</tissue>
    </source>
</reference>